<keyword evidence="2" id="KW-1185">Reference proteome</keyword>
<dbReference type="Proteomes" id="UP001244011">
    <property type="component" value="Unassembled WGS sequence"/>
</dbReference>
<dbReference type="EMBL" id="MU839002">
    <property type="protein sequence ID" value="KAK1769646.1"/>
    <property type="molecule type" value="Genomic_DNA"/>
</dbReference>
<evidence type="ECO:0000313" key="1">
    <source>
        <dbReference type="EMBL" id="KAK1769646.1"/>
    </source>
</evidence>
<comment type="caution">
    <text evidence="1">The sequence shown here is derived from an EMBL/GenBank/DDBJ whole genome shotgun (WGS) entry which is preliminary data.</text>
</comment>
<dbReference type="RefSeq" id="XP_060285859.1">
    <property type="nucleotide sequence ID" value="XM_060423655.1"/>
</dbReference>
<organism evidence="1 2">
    <name type="scientific">Phialemonium atrogriseum</name>
    <dbReference type="NCBI Taxonomy" id="1093897"/>
    <lineage>
        <taxon>Eukaryota</taxon>
        <taxon>Fungi</taxon>
        <taxon>Dikarya</taxon>
        <taxon>Ascomycota</taxon>
        <taxon>Pezizomycotina</taxon>
        <taxon>Sordariomycetes</taxon>
        <taxon>Sordariomycetidae</taxon>
        <taxon>Cephalothecales</taxon>
        <taxon>Cephalothecaceae</taxon>
        <taxon>Phialemonium</taxon>
    </lineage>
</organism>
<gene>
    <name evidence="1" type="ORF">QBC33DRAFT_329354</name>
</gene>
<protein>
    <submittedName>
        <fullName evidence="1">Uncharacterized protein</fullName>
    </submittedName>
</protein>
<dbReference type="AlphaFoldDB" id="A0AAJ0FII6"/>
<dbReference type="GeneID" id="85306842"/>
<evidence type="ECO:0000313" key="2">
    <source>
        <dbReference type="Proteomes" id="UP001244011"/>
    </source>
</evidence>
<reference evidence="1" key="1">
    <citation type="submission" date="2023-06" db="EMBL/GenBank/DDBJ databases">
        <title>Genome-scale phylogeny and comparative genomics of the fungal order Sordariales.</title>
        <authorList>
            <consortium name="Lawrence Berkeley National Laboratory"/>
            <person name="Hensen N."/>
            <person name="Bonometti L."/>
            <person name="Westerberg I."/>
            <person name="Brannstrom I.O."/>
            <person name="Guillou S."/>
            <person name="Cros-Aarteil S."/>
            <person name="Calhoun S."/>
            <person name="Haridas S."/>
            <person name="Kuo A."/>
            <person name="Mondo S."/>
            <person name="Pangilinan J."/>
            <person name="Riley R."/>
            <person name="Labutti K."/>
            <person name="Andreopoulos B."/>
            <person name="Lipzen A."/>
            <person name="Chen C."/>
            <person name="Yanf M."/>
            <person name="Daum C."/>
            <person name="Ng V."/>
            <person name="Clum A."/>
            <person name="Steindorff A."/>
            <person name="Ohm R."/>
            <person name="Martin F."/>
            <person name="Silar P."/>
            <person name="Natvig D."/>
            <person name="Lalanne C."/>
            <person name="Gautier V."/>
            <person name="Ament-Velasquez S.L."/>
            <person name="Kruys A."/>
            <person name="Hutchinson M.I."/>
            <person name="Powell A.J."/>
            <person name="Barry K."/>
            <person name="Miller A.N."/>
            <person name="Grigoriev I.V."/>
            <person name="Debuchy R."/>
            <person name="Gladieux P."/>
            <person name="Thoren M.H."/>
            <person name="Johannesson H."/>
        </authorList>
    </citation>
    <scope>NUCLEOTIDE SEQUENCE</scope>
    <source>
        <strain evidence="1">8032-3</strain>
    </source>
</reference>
<name>A0AAJ0FII6_9PEZI</name>
<sequence>MLGSPTPQMARFWDLPIFGNHLPGRQARVAMPFAIPTPSPRSARFGTSTLPREWTATLPTEGTSTLPRKGSSAVCLRDRWLLGEAAGYRDVVSDLLHQSARSAIRPPPGLSTTSCPIAYVFNRNEIYKRVRARGPGGVITMTHRWEGSPSYKTNRHSWNGCACECYLCHRNSPPSAP</sequence>
<accession>A0AAJ0FII6</accession>
<proteinExistence type="predicted"/>